<dbReference type="InterPro" id="IPR049713">
    <property type="entry name" value="Pr6Pr-like"/>
</dbReference>
<dbReference type="AlphaFoldDB" id="A0A0D0L6J2"/>
<comment type="subcellular location">
    <subcellularLocation>
        <location evidence="1">Endomembrane system</location>
        <topology evidence="1">Multi-pass membrane protein</topology>
    </subcellularLocation>
</comment>
<dbReference type="NCBIfam" id="NF038065">
    <property type="entry name" value="Pr6Pr"/>
    <property type="match status" value="1"/>
</dbReference>
<proteinExistence type="predicted"/>
<gene>
    <name evidence="6" type="ORF">RT97_09105</name>
</gene>
<evidence type="ECO:0000256" key="5">
    <source>
        <dbReference type="SAM" id="Phobius"/>
    </source>
</evidence>
<accession>A0A0D0L6J2</accession>
<evidence type="ECO:0000313" key="7">
    <source>
        <dbReference type="Proteomes" id="UP000032067"/>
    </source>
</evidence>
<keyword evidence="4 5" id="KW-0472">Membrane</keyword>
<evidence type="ECO:0000256" key="2">
    <source>
        <dbReference type="ARBA" id="ARBA00022692"/>
    </source>
</evidence>
<evidence type="ECO:0000256" key="3">
    <source>
        <dbReference type="ARBA" id="ARBA00022989"/>
    </source>
</evidence>
<feature type="transmembrane region" description="Helical" evidence="5">
    <location>
        <begin position="74"/>
        <end position="93"/>
    </location>
</feature>
<evidence type="ECO:0008006" key="8">
    <source>
        <dbReference type="Google" id="ProtNLM"/>
    </source>
</evidence>
<name>A0A0D0L6J2_VARPD</name>
<protein>
    <recommendedName>
        <fullName evidence="8">FAR-17a/AIG1-like protein</fullName>
    </recommendedName>
</protein>
<feature type="transmembrane region" description="Helical" evidence="5">
    <location>
        <begin position="135"/>
        <end position="155"/>
    </location>
</feature>
<dbReference type="GO" id="GO:0012505">
    <property type="term" value="C:endomembrane system"/>
    <property type="evidence" value="ECO:0007669"/>
    <property type="project" value="UniProtKB-SubCell"/>
</dbReference>
<evidence type="ECO:0000256" key="4">
    <source>
        <dbReference type="ARBA" id="ARBA00023136"/>
    </source>
</evidence>
<dbReference type="RefSeq" id="WP_042578456.1">
    <property type="nucleotide sequence ID" value="NZ_JXQQ01000018.1"/>
</dbReference>
<feature type="transmembrane region" description="Helical" evidence="5">
    <location>
        <begin position="175"/>
        <end position="196"/>
    </location>
</feature>
<keyword evidence="3 5" id="KW-1133">Transmembrane helix</keyword>
<dbReference type="EMBL" id="JXQQ01000018">
    <property type="protein sequence ID" value="KIQ33972.1"/>
    <property type="molecule type" value="Genomic_DNA"/>
</dbReference>
<dbReference type="Proteomes" id="UP000032067">
    <property type="component" value="Unassembled WGS sequence"/>
</dbReference>
<dbReference type="GO" id="GO:0016020">
    <property type="term" value="C:membrane"/>
    <property type="evidence" value="ECO:0007669"/>
    <property type="project" value="InterPro"/>
</dbReference>
<feature type="transmembrane region" description="Helical" evidence="5">
    <location>
        <begin position="105"/>
        <end position="123"/>
    </location>
</feature>
<dbReference type="OrthoDB" id="9809977at2"/>
<organism evidence="6 7">
    <name type="scientific">Variovorax paradoxus</name>
    <dbReference type="NCBI Taxonomy" id="34073"/>
    <lineage>
        <taxon>Bacteria</taxon>
        <taxon>Pseudomonadati</taxon>
        <taxon>Pseudomonadota</taxon>
        <taxon>Betaproteobacteria</taxon>
        <taxon>Burkholderiales</taxon>
        <taxon>Comamonadaceae</taxon>
        <taxon>Variovorax</taxon>
    </lineage>
</organism>
<keyword evidence="2 5" id="KW-0812">Transmembrane</keyword>
<sequence length="206" mass="22407">MNLLALSILRSFFGLVTLVAVGWQLSIHVRMGFDVVNFFSYFTNLSNLFAAFVLLLTAFQLLPGHATSASSDRLRAVSTVNMAVVGIVFALLLRNVDLGSLLPWINAWLHYVMPCAVVLDWLLQPPRAKLGGRQLLAIQVFPIAYLVYVLVRGSGTGWYPYPFLDPANVGGYGGVAAYAAGIALTFFVGGWLLLALGNRLNRSNDG</sequence>
<evidence type="ECO:0000313" key="6">
    <source>
        <dbReference type="EMBL" id="KIQ33972.1"/>
    </source>
</evidence>
<reference evidence="6 7" key="1">
    <citation type="submission" date="2014-12" db="EMBL/GenBank/DDBJ databases">
        <title>16Stimator: statistical estimation of ribosomal gene copy numbers from draft genome assemblies.</title>
        <authorList>
            <person name="Perisin M.A."/>
            <person name="Vetter M."/>
            <person name="Gilbert J.A."/>
            <person name="Bergelson J."/>
        </authorList>
    </citation>
    <scope>NUCLEOTIDE SEQUENCE [LARGE SCALE GENOMIC DNA]</scope>
    <source>
        <strain evidence="6 7">MEDvA23</strain>
    </source>
</reference>
<feature type="transmembrane region" description="Helical" evidence="5">
    <location>
        <begin position="38"/>
        <end position="62"/>
    </location>
</feature>
<evidence type="ECO:0000256" key="1">
    <source>
        <dbReference type="ARBA" id="ARBA00004127"/>
    </source>
</evidence>
<dbReference type="Pfam" id="PF04750">
    <property type="entry name" value="Far-17a_AIG1"/>
    <property type="match status" value="1"/>
</dbReference>
<dbReference type="InterPro" id="IPR006838">
    <property type="entry name" value="ADTRP_AIG1"/>
</dbReference>
<comment type="caution">
    <text evidence="6">The sequence shown here is derived from an EMBL/GenBank/DDBJ whole genome shotgun (WGS) entry which is preliminary data.</text>
</comment>